<accession>A0A9W8X353</accession>
<organism evidence="3 4">
    <name type="scientific">Didymella glomerata</name>
    <dbReference type="NCBI Taxonomy" id="749621"/>
    <lineage>
        <taxon>Eukaryota</taxon>
        <taxon>Fungi</taxon>
        <taxon>Dikarya</taxon>
        <taxon>Ascomycota</taxon>
        <taxon>Pezizomycotina</taxon>
        <taxon>Dothideomycetes</taxon>
        <taxon>Pleosporomycetidae</taxon>
        <taxon>Pleosporales</taxon>
        <taxon>Pleosporineae</taxon>
        <taxon>Didymellaceae</taxon>
        <taxon>Didymella</taxon>
    </lineage>
</organism>
<feature type="region of interest" description="Disordered" evidence="2">
    <location>
        <begin position="378"/>
        <end position="400"/>
    </location>
</feature>
<dbReference type="Proteomes" id="UP001140562">
    <property type="component" value="Unassembled WGS sequence"/>
</dbReference>
<sequence>MGFRSISDMRLNSEYFQNLETDEWVAQMIARGSVMKPGSIFRGRVKLAAIFRVIKDNRDLEEAQKDSGLDDSPSSEQDALSPGPQEEISEQEADYSQHREKRAASTDPDERISKRHRSVFSEDPEVRGNETAGYEACIAKLESENEVSRQKVEKLNGDLEQERSTATTAKETARREKAAKTAVNVAYTKQSAELGNFKARLEAAQEKLKTTKESNNSLNKRTKELNTQDGYLRESNRELTDTLEQQRTAAVEAPWEKNTIIEKLQNTIADQDKKISELNAIALESATKIGTLEAKHVEATETMTSRENRIRELELQVHSDRSAHIQRATDPFAFNLIHGWRKLYRDKGCDEAEAQSLAEQKYCRFMDINMETLQGSLERTRARKSTNTPINTPSSSRRRV</sequence>
<gene>
    <name evidence="3" type="ORF">N0V87_002849</name>
</gene>
<feature type="compositionally biased region" description="Basic and acidic residues" evidence="2">
    <location>
        <begin position="95"/>
        <end position="112"/>
    </location>
</feature>
<evidence type="ECO:0000313" key="3">
    <source>
        <dbReference type="EMBL" id="KAJ4339911.1"/>
    </source>
</evidence>
<evidence type="ECO:0000256" key="1">
    <source>
        <dbReference type="SAM" id="Coils"/>
    </source>
</evidence>
<protein>
    <submittedName>
        <fullName evidence="3">Uncharacterized protein</fullName>
    </submittedName>
</protein>
<feature type="coiled-coil region" evidence="1">
    <location>
        <begin position="138"/>
        <end position="228"/>
    </location>
</feature>
<dbReference type="EMBL" id="JAPEUV010000019">
    <property type="protein sequence ID" value="KAJ4339911.1"/>
    <property type="molecule type" value="Genomic_DNA"/>
</dbReference>
<name>A0A9W8X353_9PLEO</name>
<dbReference type="AlphaFoldDB" id="A0A9W8X353"/>
<keyword evidence="4" id="KW-1185">Reference proteome</keyword>
<keyword evidence="1" id="KW-0175">Coiled coil</keyword>
<evidence type="ECO:0000313" key="4">
    <source>
        <dbReference type="Proteomes" id="UP001140562"/>
    </source>
</evidence>
<feature type="compositionally biased region" description="Low complexity" evidence="2">
    <location>
        <begin position="385"/>
        <end position="400"/>
    </location>
</feature>
<reference evidence="3" key="1">
    <citation type="submission" date="2022-10" db="EMBL/GenBank/DDBJ databases">
        <title>Tapping the CABI collections for fungal endophytes: first genome assemblies for Collariella, Neodidymelliopsis, Ascochyta clinopodiicola, Didymella pomorum, Didymosphaeria variabile, Neocosmospora piperis and Neocucurbitaria cava.</title>
        <authorList>
            <person name="Hill R."/>
        </authorList>
    </citation>
    <scope>NUCLEOTIDE SEQUENCE</scope>
    <source>
        <strain evidence="3">IMI 360193</strain>
    </source>
</reference>
<feature type="region of interest" description="Disordered" evidence="2">
    <location>
        <begin position="62"/>
        <end position="128"/>
    </location>
</feature>
<comment type="caution">
    <text evidence="3">The sequence shown here is derived from an EMBL/GenBank/DDBJ whole genome shotgun (WGS) entry which is preliminary data.</text>
</comment>
<proteinExistence type="predicted"/>
<evidence type="ECO:0000256" key="2">
    <source>
        <dbReference type="SAM" id="MobiDB-lite"/>
    </source>
</evidence>